<protein>
    <submittedName>
        <fullName evidence="1">Uncharacterized protein</fullName>
    </submittedName>
</protein>
<dbReference type="EMBL" id="GGEC01071201">
    <property type="protein sequence ID" value="MBX51685.1"/>
    <property type="molecule type" value="Transcribed_RNA"/>
</dbReference>
<dbReference type="AlphaFoldDB" id="A0A2P2PAA3"/>
<proteinExistence type="predicted"/>
<name>A0A2P2PAA3_RHIMU</name>
<accession>A0A2P2PAA3</accession>
<reference evidence="1" key="1">
    <citation type="submission" date="2018-02" db="EMBL/GenBank/DDBJ databases">
        <title>Rhizophora mucronata_Transcriptome.</title>
        <authorList>
            <person name="Meera S.P."/>
            <person name="Sreeshan A."/>
            <person name="Augustine A."/>
        </authorList>
    </citation>
    <scope>NUCLEOTIDE SEQUENCE</scope>
    <source>
        <tissue evidence="1">Leaf</tissue>
    </source>
</reference>
<organism evidence="1">
    <name type="scientific">Rhizophora mucronata</name>
    <name type="common">Asiatic mangrove</name>
    <dbReference type="NCBI Taxonomy" id="61149"/>
    <lineage>
        <taxon>Eukaryota</taxon>
        <taxon>Viridiplantae</taxon>
        <taxon>Streptophyta</taxon>
        <taxon>Embryophyta</taxon>
        <taxon>Tracheophyta</taxon>
        <taxon>Spermatophyta</taxon>
        <taxon>Magnoliopsida</taxon>
        <taxon>eudicotyledons</taxon>
        <taxon>Gunneridae</taxon>
        <taxon>Pentapetalae</taxon>
        <taxon>rosids</taxon>
        <taxon>fabids</taxon>
        <taxon>Malpighiales</taxon>
        <taxon>Rhizophoraceae</taxon>
        <taxon>Rhizophora</taxon>
    </lineage>
</organism>
<sequence>MLLFFFLGATPAENSMYQKVLAETTQMYENKMSELIKQSEDEQAC</sequence>
<evidence type="ECO:0000313" key="1">
    <source>
        <dbReference type="EMBL" id="MBX51685.1"/>
    </source>
</evidence>